<comment type="caution">
    <text evidence="1">The sequence shown here is derived from an EMBL/GenBank/DDBJ whole genome shotgun (WGS) entry which is preliminary data.</text>
</comment>
<protein>
    <submittedName>
        <fullName evidence="1">Uncharacterized protein</fullName>
    </submittedName>
</protein>
<proteinExistence type="predicted"/>
<evidence type="ECO:0000313" key="2">
    <source>
        <dbReference type="Proteomes" id="UP000218842"/>
    </source>
</evidence>
<name>A0A2A3LD18_MYCAV</name>
<sequence>MPFLPERLSQAAGGGHRVDLLGARVLRVAAGVSALRILMWRGGRVLLLVGTVLRLGAWPVLLRVIRLRRSISRILTSPRCALIWVHRLSGTEPRRRSRGPRRRWGRRGSLLLREMMGAGRARFQVMADRDALRPELALQFGGFLFGEGSSGLIVDRWRPRRCRPGRFPRDRLRLWRCGGFGVRAAVAAAEQVSRRRVPAAAVLVVAP</sequence>
<gene>
    <name evidence="1" type="ORF">XV03_03985</name>
</gene>
<dbReference type="EMBL" id="LBGZ01000029">
    <property type="protein sequence ID" value="PBJ39144.1"/>
    <property type="molecule type" value="Genomic_DNA"/>
</dbReference>
<reference evidence="1 2" key="1">
    <citation type="journal article" date="2017" name="Genome Biol. Evol.">
        <title>Population Structure and Local Adaptation of MAC Lung Disease Agent Mycobacterium avium subsp. hominissuis.</title>
        <authorList>
            <person name="Yano H."/>
            <person name="Iwamoto T."/>
            <person name="Nishiuchi Y."/>
            <person name="Nakajima C."/>
            <person name="Starkova D.A."/>
            <person name="Mokrousov I."/>
            <person name="Narvskaya O."/>
            <person name="Yoshida S."/>
            <person name="Arikawa K."/>
            <person name="Nakanishi N."/>
            <person name="Osaki K."/>
            <person name="Nakagawa I."/>
            <person name="Ato M."/>
            <person name="Suzuki Y."/>
            <person name="Maruyama F."/>
        </authorList>
    </citation>
    <scope>NUCLEOTIDE SEQUENCE [LARGE SCALE GENOMIC DNA]</scope>
    <source>
        <strain evidence="1 2">OCU466</strain>
    </source>
</reference>
<accession>A0A2A3LD18</accession>
<dbReference type="AlphaFoldDB" id="A0A2A3LD18"/>
<dbReference type="Proteomes" id="UP000218842">
    <property type="component" value="Unassembled WGS sequence"/>
</dbReference>
<organism evidence="1 2">
    <name type="scientific">Mycobacterium avium subsp. hominissuis</name>
    <dbReference type="NCBI Taxonomy" id="439334"/>
    <lineage>
        <taxon>Bacteria</taxon>
        <taxon>Bacillati</taxon>
        <taxon>Actinomycetota</taxon>
        <taxon>Actinomycetes</taxon>
        <taxon>Mycobacteriales</taxon>
        <taxon>Mycobacteriaceae</taxon>
        <taxon>Mycobacterium</taxon>
        <taxon>Mycobacterium avium complex (MAC)</taxon>
    </lineage>
</organism>
<evidence type="ECO:0000313" key="1">
    <source>
        <dbReference type="EMBL" id="PBJ39144.1"/>
    </source>
</evidence>